<organism evidence="2 3">
    <name type="scientific">Acinetobacter albensis</name>
    <dbReference type="NCBI Taxonomy" id="1673609"/>
    <lineage>
        <taxon>Bacteria</taxon>
        <taxon>Pseudomonadati</taxon>
        <taxon>Pseudomonadota</taxon>
        <taxon>Gammaproteobacteria</taxon>
        <taxon>Moraxellales</taxon>
        <taxon>Moraxellaceae</taxon>
        <taxon>Acinetobacter</taxon>
    </lineage>
</organism>
<sequence length="46" mass="5394">MTSKQDQESNPHKESNDDKGDQKTYQNPNPQKKPNEEPEQPLKEQK</sequence>
<evidence type="ECO:0000313" key="3">
    <source>
        <dbReference type="Proteomes" id="UP000243661"/>
    </source>
</evidence>
<feature type="compositionally biased region" description="Basic and acidic residues" evidence="1">
    <location>
        <begin position="33"/>
        <end position="46"/>
    </location>
</feature>
<proteinExistence type="predicted"/>
<gene>
    <name evidence="2" type="ORF">GA0116959_11215</name>
</gene>
<protein>
    <submittedName>
        <fullName evidence="2">Uncharacterized protein</fullName>
    </submittedName>
</protein>
<evidence type="ECO:0000256" key="1">
    <source>
        <dbReference type="SAM" id="MobiDB-lite"/>
    </source>
</evidence>
<dbReference type="EMBL" id="FMBK01000012">
    <property type="protein sequence ID" value="SCC72742.1"/>
    <property type="molecule type" value="Genomic_DNA"/>
</dbReference>
<dbReference type="Proteomes" id="UP000243661">
    <property type="component" value="Unassembled WGS sequence"/>
</dbReference>
<dbReference type="RefSeq" id="WP_171256908.1">
    <property type="nucleotide sequence ID" value="NZ_FMBK01000012.1"/>
</dbReference>
<accession>A0A1C4GX71</accession>
<name>A0A1C4GX71_9GAMM</name>
<evidence type="ECO:0000313" key="2">
    <source>
        <dbReference type="EMBL" id="SCC72742.1"/>
    </source>
</evidence>
<reference evidence="2 3" key="1">
    <citation type="submission" date="2016-08" db="EMBL/GenBank/DDBJ databases">
        <authorList>
            <person name="Seilhamer J.J."/>
        </authorList>
    </citation>
    <scope>NUCLEOTIDE SEQUENCE [LARGE SCALE GENOMIC DNA]</scope>
    <source>
        <strain evidence="2 3">ANC 4874</strain>
    </source>
</reference>
<feature type="region of interest" description="Disordered" evidence="1">
    <location>
        <begin position="1"/>
        <end position="46"/>
    </location>
</feature>
<dbReference type="AlphaFoldDB" id="A0A1C4GX71"/>
<feature type="compositionally biased region" description="Basic and acidic residues" evidence="1">
    <location>
        <begin position="1"/>
        <end position="22"/>
    </location>
</feature>